<evidence type="ECO:0000313" key="2">
    <source>
        <dbReference type="EMBL" id="GAU44357.1"/>
    </source>
</evidence>
<keyword evidence="3" id="KW-1185">Reference proteome</keyword>
<sequence>MVSKYHSLYNEAHTLLNHLDSTDLQWKLHLLSGERFENKVQLNWPFKYKYNYGLAIWPKILGSAINGTLCIYNFGSQSNIVLWNPVTEELNIVPENEARFSDEHEFSYTIHGFGYDHVSDDYKIIQHVVYSGVFKEYWQQVPPGPYWDIYSLRSNSWKKLYVDMHTRCNSSIGVYLNGMCHWWWVQSCRSTISESTVRETYVVSFNLSNELPVTTLLPDDVHGLECTDRELAVLNGHVAMISKYVKTTSFHISISILGEPSVKESWIKLFDVESMSCIDHPIGAGKEGHIFFKINDDELACLDLTTGIIENIGVKAKKWCAQIVIYKKSTLPIKGTNK</sequence>
<dbReference type="OrthoDB" id="1428343at2759"/>
<evidence type="ECO:0000313" key="3">
    <source>
        <dbReference type="Proteomes" id="UP000242715"/>
    </source>
</evidence>
<name>A0A2Z6PIC6_TRISU</name>
<dbReference type="NCBIfam" id="TIGR01640">
    <property type="entry name" value="F_box_assoc_1"/>
    <property type="match status" value="1"/>
</dbReference>
<dbReference type="EMBL" id="DF974036">
    <property type="protein sequence ID" value="GAU44357.1"/>
    <property type="molecule type" value="Genomic_DNA"/>
</dbReference>
<protein>
    <recommendedName>
        <fullName evidence="1">F-box associated beta-propeller type 1 domain-containing protein</fullName>
    </recommendedName>
</protein>
<proteinExistence type="predicted"/>
<dbReference type="InterPro" id="IPR017451">
    <property type="entry name" value="F-box-assoc_interact_dom"/>
</dbReference>
<organism evidence="2 3">
    <name type="scientific">Trifolium subterraneum</name>
    <name type="common">Subterranean clover</name>
    <dbReference type="NCBI Taxonomy" id="3900"/>
    <lineage>
        <taxon>Eukaryota</taxon>
        <taxon>Viridiplantae</taxon>
        <taxon>Streptophyta</taxon>
        <taxon>Embryophyta</taxon>
        <taxon>Tracheophyta</taxon>
        <taxon>Spermatophyta</taxon>
        <taxon>Magnoliopsida</taxon>
        <taxon>eudicotyledons</taxon>
        <taxon>Gunneridae</taxon>
        <taxon>Pentapetalae</taxon>
        <taxon>rosids</taxon>
        <taxon>fabids</taxon>
        <taxon>Fabales</taxon>
        <taxon>Fabaceae</taxon>
        <taxon>Papilionoideae</taxon>
        <taxon>50 kb inversion clade</taxon>
        <taxon>NPAAA clade</taxon>
        <taxon>Hologalegina</taxon>
        <taxon>IRL clade</taxon>
        <taxon>Trifolieae</taxon>
        <taxon>Trifolium</taxon>
    </lineage>
</organism>
<evidence type="ECO:0000259" key="1">
    <source>
        <dbReference type="Pfam" id="PF07734"/>
    </source>
</evidence>
<accession>A0A2Z6PIC6</accession>
<dbReference type="AlphaFoldDB" id="A0A2Z6PIC6"/>
<dbReference type="PANTHER" id="PTHR31672:SF13">
    <property type="entry name" value="F-BOX PROTEIN CPR30-LIKE"/>
    <property type="match status" value="1"/>
</dbReference>
<dbReference type="InterPro" id="IPR006527">
    <property type="entry name" value="F-box-assoc_dom_typ1"/>
</dbReference>
<dbReference type="PANTHER" id="PTHR31672">
    <property type="entry name" value="BNACNNG10540D PROTEIN"/>
    <property type="match status" value="1"/>
</dbReference>
<dbReference type="InterPro" id="IPR050796">
    <property type="entry name" value="SCF_F-box_component"/>
</dbReference>
<gene>
    <name evidence="2" type="ORF">TSUD_296840</name>
</gene>
<reference evidence="3" key="1">
    <citation type="journal article" date="2017" name="Front. Plant Sci.">
        <title>Climate Clever Clovers: New Paradigm to Reduce the Environmental Footprint of Ruminants by Breeding Low Methanogenic Forages Utilizing Haplotype Variation.</title>
        <authorList>
            <person name="Kaur P."/>
            <person name="Appels R."/>
            <person name="Bayer P.E."/>
            <person name="Keeble-Gagnere G."/>
            <person name="Wang J."/>
            <person name="Hirakawa H."/>
            <person name="Shirasawa K."/>
            <person name="Vercoe P."/>
            <person name="Stefanova K."/>
            <person name="Durmic Z."/>
            <person name="Nichols P."/>
            <person name="Revell C."/>
            <person name="Isobe S.N."/>
            <person name="Edwards D."/>
            <person name="Erskine W."/>
        </authorList>
    </citation>
    <scope>NUCLEOTIDE SEQUENCE [LARGE SCALE GENOMIC DNA]</scope>
    <source>
        <strain evidence="3">cv. Daliak</strain>
    </source>
</reference>
<feature type="domain" description="F-box associated beta-propeller type 1" evidence="1">
    <location>
        <begin position="69"/>
        <end position="279"/>
    </location>
</feature>
<dbReference type="Proteomes" id="UP000242715">
    <property type="component" value="Unassembled WGS sequence"/>
</dbReference>
<dbReference type="Pfam" id="PF07734">
    <property type="entry name" value="FBA_1"/>
    <property type="match status" value="1"/>
</dbReference>